<proteinExistence type="predicted"/>
<organism evidence="1 2">
    <name type="scientific">Eumeta variegata</name>
    <name type="common">Bagworm moth</name>
    <name type="synonym">Eumeta japonica</name>
    <dbReference type="NCBI Taxonomy" id="151549"/>
    <lineage>
        <taxon>Eukaryota</taxon>
        <taxon>Metazoa</taxon>
        <taxon>Ecdysozoa</taxon>
        <taxon>Arthropoda</taxon>
        <taxon>Hexapoda</taxon>
        <taxon>Insecta</taxon>
        <taxon>Pterygota</taxon>
        <taxon>Neoptera</taxon>
        <taxon>Endopterygota</taxon>
        <taxon>Lepidoptera</taxon>
        <taxon>Glossata</taxon>
        <taxon>Ditrysia</taxon>
        <taxon>Tineoidea</taxon>
        <taxon>Psychidae</taxon>
        <taxon>Oiketicinae</taxon>
        <taxon>Eumeta</taxon>
    </lineage>
</organism>
<dbReference type="EMBL" id="BGZK01000115">
    <property type="protein sequence ID" value="GBP20128.1"/>
    <property type="molecule type" value="Genomic_DNA"/>
</dbReference>
<reference evidence="1 2" key="1">
    <citation type="journal article" date="2019" name="Commun. Biol.">
        <title>The bagworm genome reveals a unique fibroin gene that provides high tensile strength.</title>
        <authorList>
            <person name="Kono N."/>
            <person name="Nakamura H."/>
            <person name="Ohtoshi R."/>
            <person name="Tomita M."/>
            <person name="Numata K."/>
            <person name="Arakawa K."/>
        </authorList>
    </citation>
    <scope>NUCLEOTIDE SEQUENCE [LARGE SCALE GENOMIC DNA]</scope>
</reference>
<dbReference type="AlphaFoldDB" id="A0A4C1U1K9"/>
<accession>A0A4C1U1K9</accession>
<evidence type="ECO:0000313" key="1">
    <source>
        <dbReference type="EMBL" id="GBP20128.1"/>
    </source>
</evidence>
<keyword evidence="2" id="KW-1185">Reference proteome</keyword>
<evidence type="ECO:0000313" key="2">
    <source>
        <dbReference type="Proteomes" id="UP000299102"/>
    </source>
</evidence>
<protein>
    <submittedName>
        <fullName evidence="1">Uncharacterized protein</fullName>
    </submittedName>
</protein>
<dbReference type="Proteomes" id="UP000299102">
    <property type="component" value="Unassembled WGS sequence"/>
</dbReference>
<name>A0A4C1U1K9_EUMVA</name>
<comment type="caution">
    <text evidence="1">The sequence shown here is derived from an EMBL/GenBank/DDBJ whole genome shotgun (WGS) entry which is preliminary data.</text>
</comment>
<sequence>MDTRESREATSALPASWVGIGYLMKKINNRLMERGIRNYNCVISLSKRNSRLAELQAPVPPLARGLRPAGSRAEATP</sequence>
<gene>
    <name evidence="1" type="ORF">EVAR_5558_1</name>
</gene>